<dbReference type="AlphaFoldDB" id="A0A9P4NMF9"/>
<keyword evidence="3 5" id="KW-1133">Transmembrane helix</keyword>
<evidence type="ECO:0000256" key="2">
    <source>
        <dbReference type="ARBA" id="ARBA00022692"/>
    </source>
</evidence>
<dbReference type="PANTHER" id="PTHR23427:SF2">
    <property type="entry name" value="SURFEIT LOCUS PROTEIN 1"/>
    <property type="match status" value="1"/>
</dbReference>
<keyword evidence="5" id="KW-0496">Mitochondrion</keyword>
<protein>
    <recommendedName>
        <fullName evidence="5">SURF1-like protein</fullName>
    </recommendedName>
</protein>
<comment type="similarity">
    <text evidence="5">Belongs to the SURF1 family.</text>
</comment>
<dbReference type="CDD" id="cd06662">
    <property type="entry name" value="SURF1"/>
    <property type="match status" value="1"/>
</dbReference>
<dbReference type="OrthoDB" id="10040024at2759"/>
<evidence type="ECO:0000256" key="1">
    <source>
        <dbReference type="ARBA" id="ARBA00004370"/>
    </source>
</evidence>
<keyword evidence="5" id="KW-0999">Mitochondrion inner membrane</keyword>
<feature type="transmembrane region" description="Helical" evidence="5">
    <location>
        <begin position="80"/>
        <end position="99"/>
    </location>
</feature>
<keyword evidence="7" id="KW-1185">Reference proteome</keyword>
<keyword evidence="2 5" id="KW-0812">Transmembrane</keyword>
<dbReference type="PROSITE" id="PS50895">
    <property type="entry name" value="SURF1"/>
    <property type="match status" value="1"/>
</dbReference>
<comment type="function">
    <text evidence="5">Probably involved in the biogenesis of the COX complex.</text>
</comment>
<dbReference type="GO" id="GO:0005743">
    <property type="term" value="C:mitochondrial inner membrane"/>
    <property type="evidence" value="ECO:0007669"/>
    <property type="project" value="UniProtKB-SubCell"/>
</dbReference>
<evidence type="ECO:0000313" key="6">
    <source>
        <dbReference type="EMBL" id="KAF2427590.1"/>
    </source>
</evidence>
<organism evidence="6 7">
    <name type="scientific">Tothia fuscella</name>
    <dbReference type="NCBI Taxonomy" id="1048955"/>
    <lineage>
        <taxon>Eukaryota</taxon>
        <taxon>Fungi</taxon>
        <taxon>Dikarya</taxon>
        <taxon>Ascomycota</taxon>
        <taxon>Pezizomycotina</taxon>
        <taxon>Dothideomycetes</taxon>
        <taxon>Pleosporomycetidae</taxon>
        <taxon>Venturiales</taxon>
        <taxon>Cylindrosympodiaceae</taxon>
        <taxon>Tothia</taxon>
    </lineage>
</organism>
<reference evidence="6" key="1">
    <citation type="journal article" date="2020" name="Stud. Mycol.">
        <title>101 Dothideomycetes genomes: a test case for predicting lifestyles and emergence of pathogens.</title>
        <authorList>
            <person name="Haridas S."/>
            <person name="Albert R."/>
            <person name="Binder M."/>
            <person name="Bloem J."/>
            <person name="Labutti K."/>
            <person name="Salamov A."/>
            <person name="Andreopoulos B."/>
            <person name="Baker S."/>
            <person name="Barry K."/>
            <person name="Bills G."/>
            <person name="Bluhm B."/>
            <person name="Cannon C."/>
            <person name="Castanera R."/>
            <person name="Culley D."/>
            <person name="Daum C."/>
            <person name="Ezra D."/>
            <person name="Gonzalez J."/>
            <person name="Henrissat B."/>
            <person name="Kuo A."/>
            <person name="Liang C."/>
            <person name="Lipzen A."/>
            <person name="Lutzoni F."/>
            <person name="Magnuson J."/>
            <person name="Mondo S."/>
            <person name="Nolan M."/>
            <person name="Ohm R."/>
            <person name="Pangilinan J."/>
            <person name="Park H.-J."/>
            <person name="Ramirez L."/>
            <person name="Alfaro M."/>
            <person name="Sun H."/>
            <person name="Tritt A."/>
            <person name="Yoshinaga Y."/>
            <person name="Zwiers L.-H."/>
            <person name="Turgeon B."/>
            <person name="Goodwin S."/>
            <person name="Spatafora J."/>
            <person name="Crous P."/>
            <person name="Grigoriev I."/>
        </authorList>
    </citation>
    <scope>NUCLEOTIDE SEQUENCE</scope>
    <source>
        <strain evidence="6">CBS 130266</strain>
    </source>
</reference>
<sequence length="322" mass="37254">MNNSGAFLRQCLRNFTSKRIQFIQFPHAHSTRARWRLQCANTFKKHQRRFYQNPADNPNFTSIVDEPAVMIRSGRKHGPGLIILALMPITAFALGTWQVQRLNWKSDLIARFEDRLIRDPLPLPPAVDPDAISEFDYRRVTARGHFRHDQEMLIGPRIHEGEDGFLVVTPLERSGGSTILINRGWIPKKFKLHKSRPEGLPQGEVTVEGLLREPWKPNMFTPKNAPEKDQFYFPDVAQMAGLTGAQPVWVEETMDMNLLEAYRREEKGIPIGRPAEVNLRNNHAQYIFTWYALGVATTVMLYMIVRKQPSEVTKRVRRSTQW</sequence>
<proteinExistence type="inferred from homology"/>
<evidence type="ECO:0000256" key="4">
    <source>
        <dbReference type="ARBA" id="ARBA00023136"/>
    </source>
</evidence>
<dbReference type="InterPro" id="IPR045214">
    <property type="entry name" value="Surf1/Surf4"/>
</dbReference>
<gene>
    <name evidence="6" type="ORF">EJ08DRAFT_592796</name>
</gene>
<evidence type="ECO:0000256" key="5">
    <source>
        <dbReference type="RuleBase" id="RU363076"/>
    </source>
</evidence>
<dbReference type="InterPro" id="IPR002994">
    <property type="entry name" value="Surf1/Shy1"/>
</dbReference>
<comment type="subcellular location">
    <subcellularLocation>
        <location evidence="1">Membrane</location>
    </subcellularLocation>
    <subcellularLocation>
        <location evidence="5">Mitochondrion inner membrane</location>
        <topology evidence="5">Multi-pass membrane protein</topology>
    </subcellularLocation>
</comment>
<dbReference type="Pfam" id="PF02104">
    <property type="entry name" value="SURF1"/>
    <property type="match status" value="1"/>
</dbReference>
<evidence type="ECO:0000313" key="7">
    <source>
        <dbReference type="Proteomes" id="UP000800235"/>
    </source>
</evidence>
<dbReference type="GO" id="GO:0033617">
    <property type="term" value="P:mitochondrial respiratory chain complex IV assembly"/>
    <property type="evidence" value="ECO:0007669"/>
    <property type="project" value="TreeGrafter"/>
</dbReference>
<dbReference type="EMBL" id="MU007059">
    <property type="protein sequence ID" value="KAF2427590.1"/>
    <property type="molecule type" value="Genomic_DNA"/>
</dbReference>
<feature type="transmembrane region" description="Helical" evidence="5">
    <location>
        <begin position="286"/>
        <end position="305"/>
    </location>
</feature>
<comment type="caution">
    <text evidence="6">The sequence shown here is derived from an EMBL/GenBank/DDBJ whole genome shotgun (WGS) entry which is preliminary data.</text>
</comment>
<dbReference type="Proteomes" id="UP000800235">
    <property type="component" value="Unassembled WGS sequence"/>
</dbReference>
<accession>A0A9P4NMF9</accession>
<evidence type="ECO:0000256" key="3">
    <source>
        <dbReference type="ARBA" id="ARBA00022989"/>
    </source>
</evidence>
<name>A0A9P4NMF9_9PEZI</name>
<dbReference type="PANTHER" id="PTHR23427">
    <property type="entry name" value="SURFEIT LOCUS PROTEIN"/>
    <property type="match status" value="1"/>
</dbReference>
<keyword evidence="4 5" id="KW-0472">Membrane</keyword>